<dbReference type="Proteomes" id="UP000018780">
    <property type="component" value="Chromosome"/>
</dbReference>
<feature type="region of interest" description="Disordered" evidence="1">
    <location>
        <begin position="1"/>
        <end position="43"/>
    </location>
</feature>
<protein>
    <submittedName>
        <fullName evidence="2">Uncharacterized protein</fullName>
    </submittedName>
</protein>
<proteinExistence type="predicted"/>
<reference evidence="2 3" key="1">
    <citation type="submission" date="2013-09" db="EMBL/GenBank/DDBJ databases">
        <authorList>
            <consortium name="DOE Joint Genome Institute"/>
            <person name="Klenk H.-P."/>
            <person name="Huntemann M."/>
            <person name="Han J."/>
            <person name="Chen A."/>
            <person name="Kyrpides N."/>
            <person name="Mavromatis K."/>
            <person name="Markowitz V."/>
            <person name="Palaniappan K."/>
            <person name="Ivanova N."/>
            <person name="Schaumberg A."/>
            <person name="Pati A."/>
            <person name="Liolios K."/>
            <person name="Nordberg H.P."/>
            <person name="Cantor M.N."/>
            <person name="Hua S.X."/>
            <person name="Woyke T."/>
        </authorList>
    </citation>
    <scope>NUCLEOTIDE SEQUENCE [LARGE SCALE GENOMIC DNA]</scope>
    <source>
        <strain evidence="2 3">DSM 14336</strain>
    </source>
</reference>
<evidence type="ECO:0000313" key="3">
    <source>
        <dbReference type="Proteomes" id="UP000018780"/>
    </source>
</evidence>
<organism evidence="2 3">
    <name type="scientific">Leisingera methylohalidivorans DSM 14336</name>
    <dbReference type="NCBI Taxonomy" id="999552"/>
    <lineage>
        <taxon>Bacteria</taxon>
        <taxon>Pseudomonadati</taxon>
        <taxon>Pseudomonadota</taxon>
        <taxon>Alphaproteobacteria</taxon>
        <taxon>Rhodobacterales</taxon>
        <taxon>Roseobacteraceae</taxon>
        <taxon>Leisingera</taxon>
    </lineage>
</organism>
<keyword evidence="3" id="KW-1185">Reference proteome</keyword>
<dbReference type="HOGENOM" id="CLU_3235480_0_0_5"/>
<gene>
    <name evidence="2" type="ORF">METH_18850</name>
</gene>
<name>V9VZU5_9RHOB</name>
<dbReference type="AlphaFoldDB" id="V9VZU5"/>
<dbReference type="KEGG" id="lmd:METH_18850"/>
<evidence type="ECO:0000313" key="2">
    <source>
        <dbReference type="EMBL" id="AHD03289.1"/>
    </source>
</evidence>
<accession>V9VZU5</accession>
<dbReference type="EMBL" id="CP006773">
    <property type="protein sequence ID" value="AHD03289.1"/>
    <property type="molecule type" value="Genomic_DNA"/>
</dbReference>
<sequence length="43" mass="4944">MPLQETGMFPPDFQKDSSLLDEPRAPGRQVFRQQRGGCRPGRR</sequence>
<evidence type="ECO:0000256" key="1">
    <source>
        <dbReference type="SAM" id="MobiDB-lite"/>
    </source>
</evidence>